<feature type="transmembrane region" description="Helical" evidence="1">
    <location>
        <begin position="50"/>
        <end position="70"/>
    </location>
</feature>
<feature type="transmembrane region" description="Helical" evidence="1">
    <location>
        <begin position="90"/>
        <end position="111"/>
    </location>
</feature>
<dbReference type="Proteomes" id="UP000055590">
    <property type="component" value="Chromosome"/>
</dbReference>
<gene>
    <name evidence="3" type="ORF">AKJ08_3071</name>
</gene>
<evidence type="ECO:0000256" key="1">
    <source>
        <dbReference type="SAM" id="Phobius"/>
    </source>
</evidence>
<evidence type="ECO:0000313" key="4">
    <source>
        <dbReference type="Proteomes" id="UP000055590"/>
    </source>
</evidence>
<protein>
    <recommendedName>
        <fullName evidence="2">YvlB/LiaX N-terminal domain-containing protein</fullName>
    </recommendedName>
</protein>
<dbReference type="RefSeq" id="WP_157370736.1">
    <property type="nucleotide sequence ID" value="NZ_CP012332.1"/>
</dbReference>
<feature type="domain" description="YvlB/LiaX N-terminal" evidence="2">
    <location>
        <begin position="5"/>
        <end position="32"/>
    </location>
</feature>
<feature type="transmembrane region" description="Helical" evidence="1">
    <location>
        <begin position="157"/>
        <end position="178"/>
    </location>
</feature>
<keyword evidence="4" id="KW-1185">Reference proteome</keyword>
<keyword evidence="1" id="KW-1133">Transmembrane helix</keyword>
<feature type="transmembrane region" description="Helical" evidence="1">
    <location>
        <begin position="185"/>
        <end position="206"/>
    </location>
</feature>
<evidence type="ECO:0000313" key="3">
    <source>
        <dbReference type="EMBL" id="AKU92684.1"/>
    </source>
</evidence>
<reference evidence="3 4" key="1">
    <citation type="submission" date="2015-08" db="EMBL/GenBank/DDBJ databases">
        <authorList>
            <person name="Babu N.S."/>
            <person name="Beckwith C.J."/>
            <person name="Beseler K.G."/>
            <person name="Brison A."/>
            <person name="Carone J.V."/>
            <person name="Caskin T.P."/>
            <person name="Diamond M."/>
            <person name="Durham M.E."/>
            <person name="Foxe J.M."/>
            <person name="Go M."/>
            <person name="Henderson B.A."/>
            <person name="Jones I.B."/>
            <person name="McGettigan J.A."/>
            <person name="Micheletti S.J."/>
            <person name="Nasrallah M.E."/>
            <person name="Ortiz D."/>
            <person name="Piller C.R."/>
            <person name="Privatt S.R."/>
            <person name="Schneider S.L."/>
            <person name="Sharp S."/>
            <person name="Smith T.C."/>
            <person name="Stanton J.D."/>
            <person name="Ullery H.E."/>
            <person name="Wilson R.J."/>
            <person name="Serrano M.G."/>
            <person name="Buck G."/>
            <person name="Lee V."/>
            <person name="Wang Y."/>
            <person name="Carvalho R."/>
            <person name="Voegtly L."/>
            <person name="Shi R."/>
            <person name="Duckworth R."/>
            <person name="Johnson A."/>
            <person name="Loviza R."/>
            <person name="Walstead R."/>
            <person name="Shah Z."/>
            <person name="Kiflezghi M."/>
            <person name="Wade K."/>
            <person name="Ball S.L."/>
            <person name="Bradley K.W."/>
            <person name="Asai D.J."/>
            <person name="Bowman C.A."/>
            <person name="Russell D.A."/>
            <person name="Pope W.H."/>
            <person name="Jacobs-Sera D."/>
            <person name="Hendrix R.W."/>
            <person name="Hatfull G.F."/>
        </authorList>
    </citation>
    <scope>NUCLEOTIDE SEQUENCE [LARGE SCALE GENOMIC DNA]</scope>
    <source>
        <strain evidence="3 4">DSM 27710</strain>
    </source>
</reference>
<name>A0A0K1PHU6_9BACT</name>
<sequence>MNAPRLRILEMLAAGQINPTEAEQLLEAIRAPRGSVWTWLFRPIERLETGVALGAASVGAGLQLLVARLLEIRFDGVLDIHLAKPPVTWSVALVDLALGWPLTALVFVAAARLFARQVRIVDALALVGIARIPLVAAGALVGALHGASRGADSAANLGTLVLFAWSVALLVTGLGAASGLRGGKLALAVIAAIAVAEAIAKGLLVAL</sequence>
<dbReference type="KEGG" id="vin:AKJ08_3071"/>
<feature type="transmembrane region" description="Helical" evidence="1">
    <location>
        <begin position="123"/>
        <end position="145"/>
    </location>
</feature>
<dbReference type="EMBL" id="CP012332">
    <property type="protein sequence ID" value="AKU92684.1"/>
    <property type="molecule type" value="Genomic_DNA"/>
</dbReference>
<dbReference type="InterPro" id="IPR053959">
    <property type="entry name" value="YvlB/LiaX_N"/>
</dbReference>
<evidence type="ECO:0000259" key="2">
    <source>
        <dbReference type="Pfam" id="PF22746"/>
    </source>
</evidence>
<dbReference type="OrthoDB" id="5511043at2"/>
<dbReference type="Pfam" id="PF22746">
    <property type="entry name" value="SHOCT-like_DUF2089-C"/>
    <property type="match status" value="1"/>
</dbReference>
<accession>A0A0K1PHU6</accession>
<keyword evidence="1" id="KW-0812">Transmembrane</keyword>
<keyword evidence="1" id="KW-0472">Membrane</keyword>
<proteinExistence type="predicted"/>
<dbReference type="STRING" id="1391653.AKJ08_3071"/>
<dbReference type="AlphaFoldDB" id="A0A0K1PHU6"/>
<organism evidence="3 4">
    <name type="scientific">Vulgatibacter incomptus</name>
    <dbReference type="NCBI Taxonomy" id="1391653"/>
    <lineage>
        <taxon>Bacteria</taxon>
        <taxon>Pseudomonadati</taxon>
        <taxon>Myxococcota</taxon>
        <taxon>Myxococcia</taxon>
        <taxon>Myxococcales</taxon>
        <taxon>Cystobacterineae</taxon>
        <taxon>Vulgatibacteraceae</taxon>
        <taxon>Vulgatibacter</taxon>
    </lineage>
</organism>